<proteinExistence type="predicted"/>
<protein>
    <recommendedName>
        <fullName evidence="1">DUF5107 domain-containing protein</fullName>
    </recommendedName>
</protein>
<gene>
    <name evidence="2" type="ORF">METZ01_LOCUS314298</name>
</gene>
<reference evidence="2" key="1">
    <citation type="submission" date="2018-05" db="EMBL/GenBank/DDBJ databases">
        <authorList>
            <person name="Lanie J.A."/>
            <person name="Ng W.-L."/>
            <person name="Kazmierczak K.M."/>
            <person name="Andrzejewski T.M."/>
            <person name="Davidsen T.M."/>
            <person name="Wayne K.J."/>
            <person name="Tettelin H."/>
            <person name="Glass J.I."/>
            <person name="Rusch D."/>
            <person name="Podicherti R."/>
            <person name="Tsui H.-C.T."/>
            <person name="Winkler M.E."/>
        </authorList>
    </citation>
    <scope>NUCLEOTIDE SEQUENCE</scope>
</reference>
<dbReference type="AlphaFoldDB" id="A0A382NJS5"/>
<feature type="domain" description="DUF5107" evidence="1">
    <location>
        <begin position="55"/>
        <end position="283"/>
    </location>
</feature>
<dbReference type="InterPro" id="IPR033396">
    <property type="entry name" value="DUF5107"/>
</dbReference>
<evidence type="ECO:0000313" key="2">
    <source>
        <dbReference type="EMBL" id="SVC61444.1"/>
    </source>
</evidence>
<dbReference type="EMBL" id="UINC01100977">
    <property type="protein sequence ID" value="SVC61444.1"/>
    <property type="molecule type" value="Genomic_DNA"/>
</dbReference>
<sequence length="284" mass="32140">MRSSWSVVTVLIGVCVLPSAAQERVRSWEEEVVIPTYQPYPDDVNPKFLELEGSVIYPYTMQDNLSAKRSNQTYRGVFLENEYLKVMALPEIGGRIQTVYDKIRGEQMFHDNGVVKPGLIALRGAWISGGIEWNRGPTGHTVTSFSPVDVVTVENPDGSASLVIGYTEMNFRTTWQVRLTLHPGRAVLDEQISISNPTDGFHSYYFWNNTALPNTPGTRFIYPMTLGSDHNGTSFFSWPMDNDRDLSWLKNYPEPTSVFAYECVFDFFGAYDVDRDYGIVQVAN</sequence>
<accession>A0A382NJS5</accession>
<name>A0A382NJS5_9ZZZZ</name>
<dbReference type="Pfam" id="PF17128">
    <property type="entry name" value="DUF5107"/>
    <property type="match status" value="1"/>
</dbReference>
<evidence type="ECO:0000259" key="1">
    <source>
        <dbReference type="Pfam" id="PF17128"/>
    </source>
</evidence>
<organism evidence="2">
    <name type="scientific">marine metagenome</name>
    <dbReference type="NCBI Taxonomy" id="408172"/>
    <lineage>
        <taxon>unclassified sequences</taxon>
        <taxon>metagenomes</taxon>
        <taxon>ecological metagenomes</taxon>
    </lineage>
</organism>
<feature type="non-terminal residue" evidence="2">
    <location>
        <position position="284"/>
    </location>
</feature>